<comment type="caution">
    <text evidence="16">The sequence shown here is derived from an EMBL/GenBank/DDBJ whole genome shotgun (WGS) entry which is preliminary data.</text>
</comment>
<keyword evidence="6" id="KW-0677">Repeat</keyword>
<dbReference type="Proteomes" id="UP000036987">
    <property type="component" value="Unassembled WGS sequence"/>
</dbReference>
<evidence type="ECO:0000256" key="11">
    <source>
        <dbReference type="ARBA" id="ARBA00023128"/>
    </source>
</evidence>
<dbReference type="Gene3D" id="1.10.238.10">
    <property type="entry name" value="EF-hand"/>
    <property type="match status" value="3"/>
</dbReference>
<dbReference type="Pfam" id="PF13202">
    <property type="entry name" value="EF-hand_5"/>
    <property type="match status" value="1"/>
</dbReference>
<evidence type="ECO:0000256" key="2">
    <source>
        <dbReference type="ARBA" id="ARBA00004569"/>
    </source>
</evidence>
<keyword evidence="14" id="KW-0812">Transmembrane</keyword>
<dbReference type="OMA" id="VRTEVWK"/>
<dbReference type="PROSITE" id="PS50222">
    <property type="entry name" value="EF_HAND_2"/>
    <property type="match status" value="2"/>
</dbReference>
<dbReference type="InterPro" id="IPR039800">
    <property type="entry name" value="MICU1/2/3"/>
</dbReference>
<dbReference type="InterPro" id="IPR018247">
    <property type="entry name" value="EF_Hand_1_Ca_BS"/>
</dbReference>
<evidence type="ECO:0000256" key="9">
    <source>
        <dbReference type="ARBA" id="ARBA00022946"/>
    </source>
</evidence>
<reference evidence="17" key="1">
    <citation type="journal article" date="2016" name="Nature">
        <title>The genome of the seagrass Zostera marina reveals angiosperm adaptation to the sea.</title>
        <authorList>
            <person name="Olsen J.L."/>
            <person name="Rouze P."/>
            <person name="Verhelst B."/>
            <person name="Lin Y.-C."/>
            <person name="Bayer T."/>
            <person name="Collen J."/>
            <person name="Dattolo E."/>
            <person name="De Paoli E."/>
            <person name="Dittami S."/>
            <person name="Maumus F."/>
            <person name="Michel G."/>
            <person name="Kersting A."/>
            <person name="Lauritano C."/>
            <person name="Lohaus R."/>
            <person name="Toepel M."/>
            <person name="Tonon T."/>
            <person name="Vanneste K."/>
            <person name="Amirebrahimi M."/>
            <person name="Brakel J."/>
            <person name="Bostroem C."/>
            <person name="Chovatia M."/>
            <person name="Grimwood J."/>
            <person name="Jenkins J.W."/>
            <person name="Jueterbock A."/>
            <person name="Mraz A."/>
            <person name="Stam W.T."/>
            <person name="Tice H."/>
            <person name="Bornberg-Bauer E."/>
            <person name="Green P.J."/>
            <person name="Pearson G.A."/>
            <person name="Procaccini G."/>
            <person name="Duarte C.M."/>
            <person name="Schmutz J."/>
            <person name="Reusch T.B.H."/>
            <person name="Van de Peer Y."/>
        </authorList>
    </citation>
    <scope>NUCLEOTIDE SEQUENCE [LARGE SCALE GENOMIC DNA]</scope>
    <source>
        <strain evidence="17">cv. Finnish</strain>
    </source>
</reference>
<evidence type="ECO:0000313" key="16">
    <source>
        <dbReference type="EMBL" id="KMZ70834.1"/>
    </source>
</evidence>
<evidence type="ECO:0000256" key="10">
    <source>
        <dbReference type="ARBA" id="ARBA00023065"/>
    </source>
</evidence>
<comment type="subcellular location">
    <subcellularLocation>
        <location evidence="1">Mitochondrion inner membrane</location>
    </subcellularLocation>
    <subcellularLocation>
        <location evidence="2">Mitochondrion intermembrane space</location>
    </subcellularLocation>
</comment>
<feature type="domain" description="EF-hand" evidence="15">
    <location>
        <begin position="222"/>
        <end position="257"/>
    </location>
</feature>
<dbReference type="SUPFAM" id="SSF47473">
    <property type="entry name" value="EF-hand"/>
    <property type="match status" value="2"/>
</dbReference>
<dbReference type="PROSITE" id="PS00018">
    <property type="entry name" value="EF_HAND_1"/>
    <property type="match status" value="1"/>
</dbReference>
<dbReference type="GO" id="GO:0051560">
    <property type="term" value="P:mitochondrial calcium ion homeostasis"/>
    <property type="evidence" value="ECO:0000318"/>
    <property type="project" value="GO_Central"/>
</dbReference>
<dbReference type="OrthoDB" id="186625at2759"/>
<dbReference type="Pfam" id="PF13833">
    <property type="entry name" value="EF-hand_8"/>
    <property type="match status" value="1"/>
</dbReference>
<protein>
    <submittedName>
        <fullName evidence="16">Mitochondrial calcium uptake 1</fullName>
    </submittedName>
</protein>
<evidence type="ECO:0000256" key="12">
    <source>
        <dbReference type="ARBA" id="ARBA00023136"/>
    </source>
</evidence>
<keyword evidence="9" id="KW-0809">Transit peptide</keyword>
<keyword evidence="4" id="KW-0109">Calcium transport</keyword>
<dbReference type="CDD" id="cd00051">
    <property type="entry name" value="EFh"/>
    <property type="match status" value="1"/>
</dbReference>
<dbReference type="AlphaFoldDB" id="A0A0K9PPE9"/>
<evidence type="ECO:0000256" key="13">
    <source>
        <dbReference type="ARBA" id="ARBA00038333"/>
    </source>
</evidence>
<evidence type="ECO:0000259" key="15">
    <source>
        <dbReference type="PROSITE" id="PS50222"/>
    </source>
</evidence>
<dbReference type="PANTHER" id="PTHR12294:SF1">
    <property type="entry name" value="CALCIUM UPTAKE PROTEIN 1, MITOCHONDRIAL"/>
    <property type="match status" value="1"/>
</dbReference>
<dbReference type="CDD" id="cd15900">
    <property type="entry name" value="EFh_MICU"/>
    <property type="match status" value="1"/>
</dbReference>
<dbReference type="InterPro" id="IPR002048">
    <property type="entry name" value="EF_hand_dom"/>
</dbReference>
<keyword evidence="3" id="KW-0813">Transport</keyword>
<dbReference type="STRING" id="29655.A0A0K9PPE9"/>
<dbReference type="Pfam" id="PF00036">
    <property type="entry name" value="EF-hand_1"/>
    <property type="match status" value="1"/>
</dbReference>
<feature type="transmembrane region" description="Helical" evidence="14">
    <location>
        <begin position="55"/>
        <end position="76"/>
    </location>
</feature>
<evidence type="ECO:0000256" key="6">
    <source>
        <dbReference type="ARBA" id="ARBA00022737"/>
    </source>
</evidence>
<sequence>MNLSSVLRSSLKRAFCRNHDVHRPIHRRFSAYSTSAAAVGGVGGDDSNHAVGLGFFFFAIADFFVSGTAAAFFLISSKRVDELGSRSSGSRLKVAGKDEECDASNVDKTWYLFGDAYRKRVFFNYEKRLRLQSPPEKVFEYFASHHTPKGDIFMTPADLMRAIVPVFPPSDSNHIREGYLRGERRHGDLYCPPSNYFLFFDTNNDGFISFPEYIFFVTLLSIPESNFSVAFKMFDQNNNGEIDRDEFKKAMALMRSYNRQGAAYKFNGHSNIGQNIGESMENCGVVEHFFGKDGTRRLQYERFVEFLRDLHNEIVFLEFSHYDFKSKGTISAQDFAHSMAASADIKYTNKLFDRVDKLKSDMHLRDMRFTFKEFKAFAELRRRLRPLAFAIFSYGKVNGILSKSDFRRASSHVCGVTLSDNMVDIIFHVFNANQDGSLSCEEFLNALQRREETYTY</sequence>
<dbReference type="GO" id="GO:0005509">
    <property type="term" value="F:calcium ion binding"/>
    <property type="evidence" value="ECO:0000318"/>
    <property type="project" value="GO_Central"/>
</dbReference>
<keyword evidence="7" id="KW-0999">Mitochondrion inner membrane</keyword>
<keyword evidence="17" id="KW-1185">Reference proteome</keyword>
<keyword evidence="11" id="KW-0496">Mitochondrion</keyword>
<evidence type="ECO:0000313" key="17">
    <source>
        <dbReference type="Proteomes" id="UP000036987"/>
    </source>
</evidence>
<proteinExistence type="inferred from homology"/>
<name>A0A0K9PPE9_ZOSMR</name>
<evidence type="ECO:0000256" key="5">
    <source>
        <dbReference type="ARBA" id="ARBA00022723"/>
    </source>
</evidence>
<evidence type="ECO:0000256" key="8">
    <source>
        <dbReference type="ARBA" id="ARBA00022837"/>
    </source>
</evidence>
<dbReference type="PANTHER" id="PTHR12294">
    <property type="entry name" value="EF HAND DOMAIN FAMILY A1,A2-RELATED"/>
    <property type="match status" value="1"/>
</dbReference>
<keyword evidence="14" id="KW-1133">Transmembrane helix</keyword>
<feature type="domain" description="EF-hand" evidence="15">
    <location>
        <begin position="418"/>
        <end position="453"/>
    </location>
</feature>
<dbReference type="GO" id="GO:1990246">
    <property type="term" value="C:uniplex complex"/>
    <property type="evidence" value="ECO:0000318"/>
    <property type="project" value="GO_Central"/>
</dbReference>
<dbReference type="SMART" id="SM00054">
    <property type="entry name" value="EFh"/>
    <property type="match status" value="3"/>
</dbReference>
<accession>A0A0K9PPE9</accession>
<keyword evidence="5" id="KW-0479">Metal-binding</keyword>
<gene>
    <name evidence="16" type="ORF">ZOSMA_192G00120</name>
</gene>
<organism evidence="16 17">
    <name type="scientific">Zostera marina</name>
    <name type="common">Eelgrass</name>
    <dbReference type="NCBI Taxonomy" id="29655"/>
    <lineage>
        <taxon>Eukaryota</taxon>
        <taxon>Viridiplantae</taxon>
        <taxon>Streptophyta</taxon>
        <taxon>Embryophyta</taxon>
        <taxon>Tracheophyta</taxon>
        <taxon>Spermatophyta</taxon>
        <taxon>Magnoliopsida</taxon>
        <taxon>Liliopsida</taxon>
        <taxon>Zosteraceae</taxon>
        <taxon>Zostera</taxon>
    </lineage>
</organism>
<dbReference type="EMBL" id="LFYR01000705">
    <property type="protein sequence ID" value="KMZ70834.1"/>
    <property type="molecule type" value="Genomic_DNA"/>
</dbReference>
<evidence type="ECO:0000256" key="4">
    <source>
        <dbReference type="ARBA" id="ARBA00022568"/>
    </source>
</evidence>
<keyword evidence="8" id="KW-0106">Calcium</keyword>
<evidence type="ECO:0000256" key="3">
    <source>
        <dbReference type="ARBA" id="ARBA00022448"/>
    </source>
</evidence>
<evidence type="ECO:0000256" key="7">
    <source>
        <dbReference type="ARBA" id="ARBA00022792"/>
    </source>
</evidence>
<dbReference type="InterPro" id="IPR011992">
    <property type="entry name" value="EF-hand-dom_pair"/>
</dbReference>
<keyword evidence="10" id="KW-0406">Ion transport</keyword>
<dbReference type="GO" id="GO:0036444">
    <property type="term" value="P:calcium import into the mitochondrion"/>
    <property type="evidence" value="ECO:0000318"/>
    <property type="project" value="GO_Central"/>
</dbReference>
<keyword evidence="12 14" id="KW-0472">Membrane</keyword>
<evidence type="ECO:0000256" key="1">
    <source>
        <dbReference type="ARBA" id="ARBA00004273"/>
    </source>
</evidence>
<evidence type="ECO:0000256" key="14">
    <source>
        <dbReference type="SAM" id="Phobius"/>
    </source>
</evidence>
<comment type="similarity">
    <text evidence="13">Belongs to the MICU1 family. MICU1 subfamily.</text>
</comment>
<dbReference type="GO" id="GO:0005758">
    <property type="term" value="C:mitochondrial intermembrane space"/>
    <property type="evidence" value="ECO:0007669"/>
    <property type="project" value="UniProtKB-SubCell"/>
</dbReference>